<dbReference type="InterPro" id="IPR027417">
    <property type="entry name" value="P-loop_NTPase"/>
</dbReference>
<dbReference type="OrthoDB" id="342024at2759"/>
<dbReference type="VEuPathDB" id="AmoebaDB:ACA1_083640"/>
<dbReference type="Pfam" id="PF00009">
    <property type="entry name" value="GTP_EFTU"/>
    <property type="match status" value="1"/>
</dbReference>
<dbReference type="PROSITE" id="PS50181">
    <property type="entry name" value="FBOX"/>
    <property type="match status" value="1"/>
</dbReference>
<dbReference type="AlphaFoldDB" id="L8GYH2"/>
<dbReference type="InterPro" id="IPR036047">
    <property type="entry name" value="F-box-like_dom_sf"/>
</dbReference>
<gene>
    <name evidence="5" type="ORF">ACA1_083640</name>
</gene>
<dbReference type="GO" id="GO:0003924">
    <property type="term" value="F:GTPase activity"/>
    <property type="evidence" value="ECO:0007669"/>
    <property type="project" value="InterPro"/>
</dbReference>
<dbReference type="Gene3D" id="3.40.50.300">
    <property type="entry name" value="P-loop containing nucleotide triphosphate hydrolases"/>
    <property type="match status" value="1"/>
</dbReference>
<proteinExistence type="predicted"/>
<protein>
    <submittedName>
        <fullName evidence="5">Elongation factor 1alpha</fullName>
    </submittedName>
</protein>
<accession>L8GYH2</accession>
<dbReference type="Proteomes" id="UP000011083">
    <property type="component" value="Unassembled WGS sequence"/>
</dbReference>
<keyword evidence="5" id="KW-0251">Elongation factor</keyword>
<feature type="domain" description="F-box" evidence="3">
    <location>
        <begin position="6"/>
        <end position="53"/>
    </location>
</feature>
<dbReference type="GeneID" id="14918794"/>
<dbReference type="PANTHER" id="PTHR23115">
    <property type="entry name" value="TRANSLATION FACTOR"/>
    <property type="match status" value="1"/>
</dbReference>
<dbReference type="Pfam" id="PF12937">
    <property type="entry name" value="F-box-like"/>
    <property type="match status" value="1"/>
</dbReference>
<dbReference type="GO" id="GO:0003746">
    <property type="term" value="F:translation elongation factor activity"/>
    <property type="evidence" value="ECO:0007669"/>
    <property type="project" value="UniProtKB-KW"/>
</dbReference>
<evidence type="ECO:0000313" key="6">
    <source>
        <dbReference type="Proteomes" id="UP000011083"/>
    </source>
</evidence>
<keyword evidence="5" id="KW-0648">Protein biosynthesis</keyword>
<dbReference type="InterPro" id="IPR001810">
    <property type="entry name" value="F-box_dom"/>
</dbReference>
<evidence type="ECO:0000259" key="4">
    <source>
        <dbReference type="PROSITE" id="PS51722"/>
    </source>
</evidence>
<dbReference type="PRINTS" id="PR00315">
    <property type="entry name" value="ELONGATNFCT"/>
</dbReference>
<dbReference type="RefSeq" id="XP_004340054.1">
    <property type="nucleotide sequence ID" value="XM_004340006.1"/>
</dbReference>
<dbReference type="GO" id="GO:0005525">
    <property type="term" value="F:GTP binding"/>
    <property type="evidence" value="ECO:0007669"/>
    <property type="project" value="UniProtKB-KW"/>
</dbReference>
<dbReference type="KEGG" id="acan:ACA1_083640"/>
<keyword evidence="2" id="KW-0342">GTP-binding</keyword>
<dbReference type="SUPFAM" id="SSF81383">
    <property type="entry name" value="F-box domain"/>
    <property type="match status" value="1"/>
</dbReference>
<keyword evidence="6" id="KW-1185">Reference proteome</keyword>
<dbReference type="InterPro" id="IPR050100">
    <property type="entry name" value="TRAFAC_GTPase_members"/>
</dbReference>
<feature type="domain" description="Tr-type G" evidence="4">
    <location>
        <begin position="94"/>
        <end position="323"/>
    </location>
</feature>
<name>L8GYH2_ACACF</name>
<evidence type="ECO:0000313" key="5">
    <source>
        <dbReference type="EMBL" id="ELR18035.1"/>
    </source>
</evidence>
<feature type="non-terminal residue" evidence="5">
    <location>
        <position position="1"/>
    </location>
</feature>
<reference evidence="5 6" key="1">
    <citation type="journal article" date="2013" name="Genome Biol.">
        <title>Genome of Acanthamoeba castellanii highlights extensive lateral gene transfer and early evolution of tyrosine kinase signaling.</title>
        <authorList>
            <person name="Clarke M."/>
            <person name="Lohan A.J."/>
            <person name="Liu B."/>
            <person name="Lagkouvardos I."/>
            <person name="Roy S."/>
            <person name="Zafar N."/>
            <person name="Bertelli C."/>
            <person name="Schilde C."/>
            <person name="Kianianmomeni A."/>
            <person name="Burglin T.R."/>
            <person name="Frech C."/>
            <person name="Turcotte B."/>
            <person name="Kopec K.O."/>
            <person name="Synnott J.M."/>
            <person name="Choo C."/>
            <person name="Paponov I."/>
            <person name="Finkler A."/>
            <person name="Soon Heng Tan C."/>
            <person name="Hutchins A.P."/>
            <person name="Weinmeier T."/>
            <person name="Rattei T."/>
            <person name="Chu J.S."/>
            <person name="Gimenez G."/>
            <person name="Irimia M."/>
            <person name="Rigden D.J."/>
            <person name="Fitzpatrick D.A."/>
            <person name="Lorenzo-Morales J."/>
            <person name="Bateman A."/>
            <person name="Chiu C.H."/>
            <person name="Tang P."/>
            <person name="Hegemann P."/>
            <person name="Fromm H."/>
            <person name="Raoult D."/>
            <person name="Greub G."/>
            <person name="Miranda-Saavedra D."/>
            <person name="Chen N."/>
            <person name="Nash P."/>
            <person name="Ginger M.L."/>
            <person name="Horn M."/>
            <person name="Schaap P."/>
            <person name="Caler L."/>
            <person name="Loftus B."/>
        </authorList>
    </citation>
    <scope>NUCLEOTIDE SEQUENCE [LARGE SCALE GENOMIC DNA]</scope>
    <source>
        <strain evidence="5 6">Neff</strain>
    </source>
</reference>
<dbReference type="Gene3D" id="1.20.1280.50">
    <property type="match status" value="1"/>
</dbReference>
<evidence type="ECO:0000259" key="3">
    <source>
        <dbReference type="PROSITE" id="PS50181"/>
    </source>
</evidence>
<dbReference type="PROSITE" id="PS51722">
    <property type="entry name" value="G_TR_2"/>
    <property type="match status" value="1"/>
</dbReference>
<dbReference type="EMBL" id="KB007962">
    <property type="protein sequence ID" value="ELR18035.1"/>
    <property type="molecule type" value="Genomic_DNA"/>
</dbReference>
<dbReference type="SUPFAM" id="SSF52540">
    <property type="entry name" value="P-loop containing nucleoside triphosphate hydrolases"/>
    <property type="match status" value="1"/>
</dbReference>
<sequence length="439" mass="48448">MESARSSVEAYLPPEAWVHVLSFVDAESIANRVSLVSHAFHALATEPQLWRRLVLRDFPASASSADPTDKCNLYEGEPDGWRKTFYAHRWLQRSKRPRFCVLGHVDCGKSTLVGRMLLGLGQITQKEVDRHGEAAMMIGKSSFKYAWCCDTTLVERERGITITWKAKQCRLTSGREIEVVDVPGHRDFNRSAFIAASMADVAMLVVAAGVGEFEAGINESDWGVLGGTIQHLMLAKSLGMSKVIVVVNKMDSSGVNYSEHRFTEIKDEVLRIASRVGFKPEDLVVVPISAWTGENVVTAPSSLSWYKGPMLFEVMEQSASAVTESAPGEVAAAKRPVFGPARISVLRRANKRCTGATDTQKQEEVVEALVQSGMVREGQVLEAVVVAPIATARRHSRRGHILPKPTTLATFTVVSIQRFDKPRYTRMCACACFLWCSCN</sequence>
<evidence type="ECO:0000256" key="2">
    <source>
        <dbReference type="ARBA" id="ARBA00023134"/>
    </source>
</evidence>
<evidence type="ECO:0000256" key="1">
    <source>
        <dbReference type="ARBA" id="ARBA00022741"/>
    </source>
</evidence>
<dbReference type="STRING" id="1257118.L8GYH2"/>
<dbReference type="InterPro" id="IPR000795">
    <property type="entry name" value="T_Tr_GTP-bd_dom"/>
</dbReference>
<organism evidence="5 6">
    <name type="scientific">Acanthamoeba castellanii (strain ATCC 30010 / Neff)</name>
    <dbReference type="NCBI Taxonomy" id="1257118"/>
    <lineage>
        <taxon>Eukaryota</taxon>
        <taxon>Amoebozoa</taxon>
        <taxon>Discosea</taxon>
        <taxon>Longamoebia</taxon>
        <taxon>Centramoebida</taxon>
        <taxon>Acanthamoebidae</taxon>
        <taxon>Acanthamoeba</taxon>
    </lineage>
</organism>
<keyword evidence="1" id="KW-0547">Nucleotide-binding</keyword>